<comment type="caution">
    <text evidence="7">The sequence shown here is derived from an EMBL/GenBank/DDBJ whole genome shotgun (WGS) entry which is preliminary data.</text>
</comment>
<sequence>MHNHEGGATAHGDVKMENILLCPGGHFKLCDLGAAESEDGSSTRSVMSKLYVSPERMESETGRATCSSDVWALGIVLHWLLFGEPPFKSKSLLKLGQEISSFRVSMIGTSCGEEERALLIRMLDPNPETRVTSSQLCSFGVFRSQHVVHVACLFGVSSAAGRVISCSVFDTSHASTLSSPTNVPIHPGIRSGSLASFCRKQSRVAVLNSSAAGSISTSKIDSSTRSSTSSSTILRGFVSDGVSLTLISGSELVCVTMSDDSESFGGLVRKSDVVCFPAASSSISDIQILIGSTTHSGPDVIRYTISRNSESCSSASVKTVGHASSDDDAEIAYVVSPIVSSSPWNSVVDEKGDAIDRLLNTTMKPSSFLNALLLLADHRLSESRLRNRAVFEFYRIASNVVAAKCSNMSCVSTTADICDVCFNI</sequence>
<feature type="domain" description="Protein kinase" evidence="6">
    <location>
        <begin position="1"/>
        <end position="142"/>
    </location>
</feature>
<name>A0ABQ9XLW1_9EUKA</name>
<dbReference type="InterPro" id="IPR000719">
    <property type="entry name" value="Prot_kinase_dom"/>
</dbReference>
<evidence type="ECO:0000256" key="5">
    <source>
        <dbReference type="ARBA" id="ARBA00022840"/>
    </source>
</evidence>
<protein>
    <recommendedName>
        <fullName evidence="1">non-specific serine/threonine protein kinase</fullName>
        <ecNumber evidence="1">2.7.11.1</ecNumber>
    </recommendedName>
</protein>
<dbReference type="Pfam" id="PF00069">
    <property type="entry name" value="Pkinase"/>
    <property type="match status" value="1"/>
</dbReference>
<keyword evidence="5" id="KW-0067">ATP-binding</keyword>
<keyword evidence="3" id="KW-0547">Nucleotide-binding</keyword>
<evidence type="ECO:0000313" key="7">
    <source>
        <dbReference type="EMBL" id="KAK2953408.1"/>
    </source>
</evidence>
<dbReference type="PANTHER" id="PTHR43671:SF13">
    <property type="entry name" value="SERINE_THREONINE-PROTEIN KINASE NEK2"/>
    <property type="match status" value="1"/>
</dbReference>
<evidence type="ECO:0000259" key="6">
    <source>
        <dbReference type="PROSITE" id="PS50011"/>
    </source>
</evidence>
<keyword evidence="8" id="KW-1185">Reference proteome</keyword>
<dbReference type="Proteomes" id="UP001281761">
    <property type="component" value="Unassembled WGS sequence"/>
</dbReference>
<keyword evidence="4" id="KW-0418">Kinase</keyword>
<dbReference type="SUPFAM" id="SSF56112">
    <property type="entry name" value="Protein kinase-like (PK-like)"/>
    <property type="match status" value="1"/>
</dbReference>
<dbReference type="SMART" id="SM00220">
    <property type="entry name" value="S_TKc"/>
    <property type="match status" value="1"/>
</dbReference>
<dbReference type="InterPro" id="IPR011009">
    <property type="entry name" value="Kinase-like_dom_sf"/>
</dbReference>
<dbReference type="EMBL" id="JARBJD010000092">
    <property type="protein sequence ID" value="KAK2953408.1"/>
    <property type="molecule type" value="Genomic_DNA"/>
</dbReference>
<evidence type="ECO:0000256" key="4">
    <source>
        <dbReference type="ARBA" id="ARBA00022777"/>
    </source>
</evidence>
<proteinExistence type="predicted"/>
<reference evidence="7 8" key="1">
    <citation type="journal article" date="2022" name="bioRxiv">
        <title>Genomics of Preaxostyla Flagellates Illuminates Evolutionary Transitions and the Path Towards Mitochondrial Loss.</title>
        <authorList>
            <person name="Novak L.V.F."/>
            <person name="Treitli S.C."/>
            <person name="Pyrih J."/>
            <person name="Halakuc P."/>
            <person name="Pipaliya S.V."/>
            <person name="Vacek V."/>
            <person name="Brzon O."/>
            <person name="Soukal P."/>
            <person name="Eme L."/>
            <person name="Dacks J.B."/>
            <person name="Karnkowska A."/>
            <person name="Elias M."/>
            <person name="Hampl V."/>
        </authorList>
    </citation>
    <scope>NUCLEOTIDE SEQUENCE [LARGE SCALE GENOMIC DNA]</scope>
    <source>
        <strain evidence="7">NAU3</strain>
        <tissue evidence="7">Gut</tissue>
    </source>
</reference>
<accession>A0ABQ9XLW1</accession>
<evidence type="ECO:0000256" key="2">
    <source>
        <dbReference type="ARBA" id="ARBA00022679"/>
    </source>
</evidence>
<dbReference type="InterPro" id="IPR050660">
    <property type="entry name" value="NEK_Ser/Thr_kinase"/>
</dbReference>
<dbReference type="PANTHER" id="PTHR43671">
    <property type="entry name" value="SERINE/THREONINE-PROTEIN KINASE NEK"/>
    <property type="match status" value="1"/>
</dbReference>
<evidence type="ECO:0000256" key="1">
    <source>
        <dbReference type="ARBA" id="ARBA00012513"/>
    </source>
</evidence>
<evidence type="ECO:0000256" key="3">
    <source>
        <dbReference type="ARBA" id="ARBA00022741"/>
    </source>
</evidence>
<dbReference type="Gene3D" id="1.10.510.10">
    <property type="entry name" value="Transferase(Phosphotransferase) domain 1"/>
    <property type="match status" value="1"/>
</dbReference>
<gene>
    <name evidence="7" type="ORF">BLNAU_11694</name>
</gene>
<keyword evidence="2" id="KW-0808">Transferase</keyword>
<evidence type="ECO:0000313" key="8">
    <source>
        <dbReference type="Proteomes" id="UP001281761"/>
    </source>
</evidence>
<dbReference type="PROSITE" id="PS50011">
    <property type="entry name" value="PROTEIN_KINASE_DOM"/>
    <property type="match status" value="1"/>
</dbReference>
<organism evidence="7 8">
    <name type="scientific">Blattamonas nauphoetae</name>
    <dbReference type="NCBI Taxonomy" id="2049346"/>
    <lineage>
        <taxon>Eukaryota</taxon>
        <taxon>Metamonada</taxon>
        <taxon>Preaxostyla</taxon>
        <taxon>Oxymonadida</taxon>
        <taxon>Blattamonas</taxon>
    </lineage>
</organism>
<dbReference type="EC" id="2.7.11.1" evidence="1"/>